<organism evidence="1 2">
    <name type="scientific">Paenibacillus plantiphilus</name>
    <dbReference type="NCBI Taxonomy" id="2905650"/>
    <lineage>
        <taxon>Bacteria</taxon>
        <taxon>Bacillati</taxon>
        <taxon>Bacillota</taxon>
        <taxon>Bacilli</taxon>
        <taxon>Bacillales</taxon>
        <taxon>Paenibacillaceae</taxon>
        <taxon>Paenibacillus</taxon>
    </lineage>
</organism>
<dbReference type="EMBL" id="CAKMMF010000009">
    <property type="protein sequence ID" value="CAH1203840.1"/>
    <property type="molecule type" value="Genomic_DNA"/>
</dbReference>
<accession>A0ABN8GA19</accession>
<dbReference type="InterPro" id="IPR043914">
    <property type="entry name" value="DUF5763"/>
</dbReference>
<dbReference type="Pfam" id="PF19067">
    <property type="entry name" value="DUF5763"/>
    <property type="match status" value="1"/>
</dbReference>
<evidence type="ECO:0008006" key="3">
    <source>
        <dbReference type="Google" id="ProtNLM"/>
    </source>
</evidence>
<protein>
    <recommendedName>
        <fullName evidence="3">Malate dehydrogenase</fullName>
    </recommendedName>
</protein>
<sequence length="296" mass="34350">MENHVKRCAANTQSGTRCNFKAYDSGYCKTHNTKNIRAVKEKRYSEVLLTIHKVCTAKGWNYRLVSNDKINWEYATVKVERGYSHDEVTGLFEVSILDSIIKMPITKTSFYAYGLAELRDAVWNEINKIEWFNKRNEDKVQNTSENKLSLLLGILTRFDIVARQFRQRHNNRCTIHVRDEYDVQDLLHGLLRAYFVNVVEEDYTPRNAGSSSRVDFLLKNEQIIVEVKMASKNLTDKKLGEQLIIDIKRYQAHPACKTLVCFVYDPEHHVKNPEGIEQDLSGKNGKIDVRVKIVPH</sequence>
<comment type="caution">
    <text evidence="1">The sequence shown here is derived from an EMBL/GenBank/DDBJ whole genome shotgun (WGS) entry which is preliminary data.</text>
</comment>
<evidence type="ECO:0000313" key="2">
    <source>
        <dbReference type="Proteomes" id="UP000838686"/>
    </source>
</evidence>
<dbReference type="RefSeq" id="WP_236341186.1">
    <property type="nucleotide sequence ID" value="NZ_CAKMMF010000009.1"/>
</dbReference>
<gene>
    <name evidence="1" type="ORF">PAECIP111893_02087</name>
</gene>
<name>A0ABN8GA19_9BACL</name>
<dbReference type="Proteomes" id="UP000838686">
    <property type="component" value="Unassembled WGS sequence"/>
</dbReference>
<proteinExistence type="predicted"/>
<evidence type="ECO:0000313" key="1">
    <source>
        <dbReference type="EMBL" id="CAH1203840.1"/>
    </source>
</evidence>
<keyword evidence="2" id="KW-1185">Reference proteome</keyword>
<reference evidence="1" key="1">
    <citation type="submission" date="2022-01" db="EMBL/GenBank/DDBJ databases">
        <authorList>
            <person name="Criscuolo A."/>
        </authorList>
    </citation>
    <scope>NUCLEOTIDE SEQUENCE</scope>
    <source>
        <strain evidence="1">CIP111893</strain>
    </source>
</reference>
<dbReference type="Pfam" id="PF18742">
    <property type="entry name" value="DpnII-MboI"/>
    <property type="match status" value="1"/>
</dbReference>